<organism evidence="1 2">
    <name type="scientific">Bacillus thermotolerans</name>
    <name type="common">Quasibacillus thermotolerans</name>
    <dbReference type="NCBI Taxonomy" id="1221996"/>
    <lineage>
        <taxon>Bacteria</taxon>
        <taxon>Bacillati</taxon>
        <taxon>Bacillota</taxon>
        <taxon>Bacilli</taxon>
        <taxon>Bacillales</taxon>
        <taxon>Bacillaceae</taxon>
        <taxon>Bacillus</taxon>
    </lineage>
</organism>
<protein>
    <submittedName>
        <fullName evidence="1">Uncharacterized protein</fullName>
    </submittedName>
</protein>
<dbReference type="AlphaFoldDB" id="A0A0F5HSJ9"/>
<accession>A0A0F5HSJ9</accession>
<dbReference type="Pfam" id="PF19652">
    <property type="entry name" value="DUF6155"/>
    <property type="match status" value="1"/>
</dbReference>
<dbReference type="Proteomes" id="UP000031563">
    <property type="component" value="Unassembled WGS sequence"/>
</dbReference>
<reference evidence="1" key="1">
    <citation type="submission" date="2015-02" db="EMBL/GenBank/DDBJ databases">
        <title>Genome Assembly of Bacillaceae bacterium MTCC 8252.</title>
        <authorList>
            <person name="Verma A."/>
            <person name="Khatri I."/>
            <person name="Mual P."/>
            <person name="Subramanian S."/>
            <person name="Krishnamurthi S."/>
        </authorList>
    </citation>
    <scope>NUCLEOTIDE SEQUENCE [LARGE SCALE GENOMIC DNA]</scope>
    <source>
        <strain evidence="1">MTCC 8252</strain>
    </source>
</reference>
<dbReference type="OrthoDB" id="9801392at2"/>
<evidence type="ECO:0000313" key="2">
    <source>
        <dbReference type="Proteomes" id="UP000031563"/>
    </source>
</evidence>
<dbReference type="RefSeq" id="WP_040036210.1">
    <property type="nucleotide sequence ID" value="NZ_JWIQ02000002.1"/>
</dbReference>
<evidence type="ECO:0000313" key="1">
    <source>
        <dbReference type="EMBL" id="KKB36281.1"/>
    </source>
</evidence>
<dbReference type="EMBL" id="JWIR02000062">
    <property type="protein sequence ID" value="KKB36281.1"/>
    <property type="molecule type" value="Genomic_DNA"/>
</dbReference>
<sequence length="185" mass="21599">MTKLKLTELKKELKTLEQKELIQLISELYKLNKDVQQYLSNKFIGEAAVIDLYEKTKKQISDQFFPDRGYGKLRLNEAKNAISSFKKLSGDPHRTLDLMLFYVEAGTEFSSMYGDIDSKFYDSMLSMYDKVVTACDKDETAFSQLKERLYAVVERSSGIEWGYYHDELCEIYYSMGWALDDEDDE</sequence>
<name>A0A0F5HSJ9_BACTR</name>
<gene>
    <name evidence="1" type="ORF">QY95_03145</name>
</gene>
<keyword evidence="2" id="KW-1185">Reference proteome</keyword>
<dbReference type="InterPro" id="IPR046153">
    <property type="entry name" value="DUF6155"/>
</dbReference>
<comment type="caution">
    <text evidence="1">The sequence shown here is derived from an EMBL/GenBank/DDBJ whole genome shotgun (WGS) entry which is preliminary data.</text>
</comment>
<proteinExistence type="predicted"/>
<dbReference type="STRING" id="1221996.QY95_03145"/>